<proteinExistence type="predicted"/>
<reference evidence="2 3" key="1">
    <citation type="submission" date="2020-01" db="EMBL/GenBank/DDBJ databases">
        <title>Insect and environment-associated Actinomycetes.</title>
        <authorList>
            <person name="Currrie C."/>
            <person name="Chevrette M."/>
            <person name="Carlson C."/>
            <person name="Stubbendieck R."/>
            <person name="Wendt-Pienkowski E."/>
        </authorList>
    </citation>
    <scope>NUCLEOTIDE SEQUENCE [LARGE SCALE GENOMIC DNA]</scope>
    <source>
        <strain evidence="2 3">SID8386</strain>
    </source>
</reference>
<dbReference type="InterPro" id="IPR030191">
    <property type="entry name" value="CodB"/>
</dbReference>
<dbReference type="PANTHER" id="PTHR30569">
    <property type="entry name" value="CYTOSINE TRANSPORTER CODB"/>
    <property type="match status" value="1"/>
</dbReference>
<accession>A0ABX0BSM0</accession>
<evidence type="ECO:0000256" key="1">
    <source>
        <dbReference type="SAM" id="Phobius"/>
    </source>
</evidence>
<keyword evidence="3" id="KW-1185">Reference proteome</keyword>
<comment type="caution">
    <text evidence="2">The sequence shown here is derived from an EMBL/GenBank/DDBJ whole genome shotgun (WGS) entry which is preliminary data.</text>
</comment>
<dbReference type="Proteomes" id="UP000470404">
    <property type="component" value="Unassembled WGS sequence"/>
</dbReference>
<feature type="transmembrane region" description="Helical" evidence="1">
    <location>
        <begin position="153"/>
        <end position="171"/>
    </location>
</feature>
<sequence length="542" mass="58844">MSRDTGIPVPLDVTYSDDPTVVKRSAAEDYTNHVVPLTWRSSTRSLSMAWYSLLSGMFYLVTAATLTATVGAVDALIGIVLACAIYGVLGFVFSKFAARTGLTAFLFSQRLFGTRGAVIASIILAATGIYYAVFEISVAAEAFHAYFGWFDLWLWYALVIVLNLPLVMGGVRKWMDKGNRVLLPVYVIGLLVAVLVANAGNRDAFGWIRQVPAGPGNLAAPGWLYVCFVYLGILVFVLFTMDFARMGRPQDVRVNGLVTFGPLFYVLTLLGNGLAGILIAYSGKFLGAASEATVLTTIVALLGGWGILFIWVNQARVNAGNLYVASINLVVCFRKLFRIRLSRIGATLLCGAVAYLMILTDVPSYLLLALAWQGVFVAGWIGIALVHIAMSRKSPGATLPEFRPGRLASVAASTWLWVAVSVLGVLFNQYGGAIGRTWSTPATLLVAAGAYAVIYRRQSRTVVLRRQHDPRDEVADIWAARVKCHVCAESYAAVEMDRDPRSTELKAICASCAGLSREFHRACVAEHESRQRDPAAGKRVTT</sequence>
<dbReference type="PANTHER" id="PTHR30569:SF0">
    <property type="entry name" value="CYTOSINE PERMEASE"/>
    <property type="match status" value="1"/>
</dbReference>
<feature type="transmembrane region" description="Helical" evidence="1">
    <location>
        <begin position="75"/>
        <end position="93"/>
    </location>
</feature>
<feature type="transmembrane region" description="Helical" evidence="1">
    <location>
        <begin position="433"/>
        <end position="455"/>
    </location>
</feature>
<feature type="transmembrane region" description="Helical" evidence="1">
    <location>
        <begin position="365"/>
        <end position="386"/>
    </location>
</feature>
<feature type="transmembrane region" description="Helical" evidence="1">
    <location>
        <begin position="293"/>
        <end position="312"/>
    </location>
</feature>
<gene>
    <name evidence="2" type="ORF">G3I59_20780</name>
</gene>
<keyword evidence="1" id="KW-1133">Transmembrane helix</keyword>
<protein>
    <submittedName>
        <fullName evidence="2">Thiamine permease</fullName>
    </submittedName>
</protein>
<keyword evidence="1" id="KW-0472">Membrane</keyword>
<dbReference type="EMBL" id="JAAGNC010000095">
    <property type="protein sequence ID" value="NEC57969.1"/>
    <property type="molecule type" value="Genomic_DNA"/>
</dbReference>
<feature type="transmembrane region" description="Helical" evidence="1">
    <location>
        <begin position="183"/>
        <end position="200"/>
    </location>
</feature>
<feature type="transmembrane region" description="Helical" evidence="1">
    <location>
        <begin position="256"/>
        <end position="281"/>
    </location>
</feature>
<dbReference type="Gene3D" id="1.10.4160.10">
    <property type="entry name" value="Hydantoin permease"/>
    <property type="match status" value="1"/>
</dbReference>
<evidence type="ECO:0000313" key="2">
    <source>
        <dbReference type="EMBL" id="NEC57969.1"/>
    </source>
</evidence>
<feature type="transmembrane region" description="Helical" evidence="1">
    <location>
        <begin position="48"/>
        <end position="69"/>
    </location>
</feature>
<feature type="transmembrane region" description="Helical" evidence="1">
    <location>
        <begin position="407"/>
        <end position="427"/>
    </location>
</feature>
<organism evidence="2 3">
    <name type="scientific">Amycolatopsis rubida</name>
    <dbReference type="NCBI Taxonomy" id="112413"/>
    <lineage>
        <taxon>Bacteria</taxon>
        <taxon>Bacillati</taxon>
        <taxon>Actinomycetota</taxon>
        <taxon>Actinomycetes</taxon>
        <taxon>Pseudonocardiales</taxon>
        <taxon>Pseudonocardiaceae</taxon>
        <taxon>Amycolatopsis</taxon>
    </lineage>
</organism>
<name>A0ABX0BSM0_9PSEU</name>
<feature type="transmembrane region" description="Helical" evidence="1">
    <location>
        <begin position="114"/>
        <end position="133"/>
    </location>
</feature>
<feature type="transmembrane region" description="Helical" evidence="1">
    <location>
        <begin position="220"/>
        <end position="244"/>
    </location>
</feature>
<feature type="transmembrane region" description="Helical" evidence="1">
    <location>
        <begin position="341"/>
        <end position="359"/>
    </location>
</feature>
<keyword evidence="1" id="KW-0812">Transmembrane</keyword>
<evidence type="ECO:0000313" key="3">
    <source>
        <dbReference type="Proteomes" id="UP000470404"/>
    </source>
</evidence>